<dbReference type="EMBL" id="UINC01117793">
    <property type="protein sequence ID" value="SVC90474.1"/>
    <property type="molecule type" value="Genomic_DNA"/>
</dbReference>
<proteinExistence type="predicted"/>
<dbReference type="PANTHER" id="PTHR33361:SF2">
    <property type="entry name" value="DUF885 DOMAIN-CONTAINING PROTEIN"/>
    <property type="match status" value="1"/>
</dbReference>
<evidence type="ECO:0008006" key="2">
    <source>
        <dbReference type="Google" id="ProtNLM"/>
    </source>
</evidence>
<gene>
    <name evidence="1" type="ORF">METZ01_LOCUS343328</name>
</gene>
<feature type="non-terminal residue" evidence="1">
    <location>
        <position position="286"/>
    </location>
</feature>
<dbReference type="InterPro" id="IPR010281">
    <property type="entry name" value="DUF885"/>
</dbReference>
<sequence>MTRIYEISDQLVEKIAALNPIAATSLGVPGYESELGDFSPNGLSVNADLARDTLKELKSVSIDNDADRRAKEVMTEDLEADLDSYQRGEPFRTLNILSSPLQNIRMVFDYMPRENQEDWENIASRLSKVSGALKGYKETLRQGIRDNLVSTKRQTIECSKQALTHSGRSPEPSFFTELENSYNESNFLSESLRSDIRSGVANAKNAFSDFSHFLTSEYINHASSQDGVGEERYTLSAHEYNGIDIDLKETYEWGWEQLRWVESEMQTTAGKILPGSDIEGAKALLE</sequence>
<dbReference type="AlphaFoldDB" id="A0A382QYB2"/>
<protein>
    <recommendedName>
        <fullName evidence="2">DUF885 domain-containing protein</fullName>
    </recommendedName>
</protein>
<evidence type="ECO:0000313" key="1">
    <source>
        <dbReference type="EMBL" id="SVC90474.1"/>
    </source>
</evidence>
<dbReference type="Pfam" id="PF05960">
    <property type="entry name" value="DUF885"/>
    <property type="match status" value="1"/>
</dbReference>
<dbReference type="PANTHER" id="PTHR33361">
    <property type="entry name" value="GLR0591 PROTEIN"/>
    <property type="match status" value="1"/>
</dbReference>
<name>A0A382QYB2_9ZZZZ</name>
<organism evidence="1">
    <name type="scientific">marine metagenome</name>
    <dbReference type="NCBI Taxonomy" id="408172"/>
    <lineage>
        <taxon>unclassified sequences</taxon>
        <taxon>metagenomes</taxon>
        <taxon>ecological metagenomes</taxon>
    </lineage>
</organism>
<accession>A0A382QYB2</accession>
<reference evidence="1" key="1">
    <citation type="submission" date="2018-05" db="EMBL/GenBank/DDBJ databases">
        <authorList>
            <person name="Lanie J.A."/>
            <person name="Ng W.-L."/>
            <person name="Kazmierczak K.M."/>
            <person name="Andrzejewski T.M."/>
            <person name="Davidsen T.M."/>
            <person name="Wayne K.J."/>
            <person name="Tettelin H."/>
            <person name="Glass J.I."/>
            <person name="Rusch D."/>
            <person name="Podicherti R."/>
            <person name="Tsui H.-C.T."/>
            <person name="Winkler M.E."/>
        </authorList>
    </citation>
    <scope>NUCLEOTIDE SEQUENCE</scope>
</reference>